<evidence type="ECO:0000256" key="2">
    <source>
        <dbReference type="ARBA" id="ARBA00005019"/>
    </source>
</evidence>
<evidence type="ECO:0000256" key="3">
    <source>
        <dbReference type="ARBA" id="ARBA00022642"/>
    </source>
</evidence>
<evidence type="ECO:0000256" key="8">
    <source>
        <dbReference type="ARBA" id="ARBA00023027"/>
    </source>
</evidence>
<dbReference type="NCBIfam" id="TIGR00482">
    <property type="entry name" value="nicotinate (nicotinamide) nucleotide adenylyltransferase"/>
    <property type="match status" value="1"/>
</dbReference>
<dbReference type="InterPro" id="IPR014729">
    <property type="entry name" value="Rossmann-like_a/b/a_fold"/>
</dbReference>
<protein>
    <recommendedName>
        <fullName evidence="10">Probable nicotinate-nucleotide adenylyltransferase</fullName>
        <ecNumber evidence="10">2.7.7.18</ecNumber>
    </recommendedName>
    <alternativeName>
        <fullName evidence="10">Deamido-NAD(+) diphosphorylase</fullName>
    </alternativeName>
    <alternativeName>
        <fullName evidence="10">Deamido-NAD(+) pyrophosphorylase</fullName>
    </alternativeName>
    <alternativeName>
        <fullName evidence="10">Nicotinate mononucleotide adenylyltransferase</fullName>
        <shortName evidence="10">NaMN adenylyltransferase</shortName>
    </alternativeName>
</protein>
<dbReference type="PANTHER" id="PTHR39321:SF3">
    <property type="entry name" value="PHOSPHOPANTETHEINE ADENYLYLTRANSFERASE"/>
    <property type="match status" value="1"/>
</dbReference>
<dbReference type="InterPro" id="IPR005248">
    <property type="entry name" value="NadD/NMNAT"/>
</dbReference>
<dbReference type="EMBL" id="BORB01000001">
    <property type="protein sequence ID" value="GIN55852.1"/>
    <property type="molecule type" value="Genomic_DNA"/>
</dbReference>
<dbReference type="PANTHER" id="PTHR39321">
    <property type="entry name" value="NICOTINATE-NUCLEOTIDE ADENYLYLTRANSFERASE-RELATED"/>
    <property type="match status" value="1"/>
</dbReference>
<evidence type="ECO:0000259" key="11">
    <source>
        <dbReference type="Pfam" id="PF01467"/>
    </source>
</evidence>
<comment type="pathway">
    <text evidence="2 10">Cofactor biosynthesis; NAD(+) biosynthesis; deamido-NAD(+) from nicotinate D-ribonucleotide: step 1/1.</text>
</comment>
<dbReference type="NCBIfam" id="TIGR00125">
    <property type="entry name" value="cyt_tran_rel"/>
    <property type="match status" value="1"/>
</dbReference>
<keyword evidence="8 10" id="KW-0520">NAD</keyword>
<keyword evidence="6 10" id="KW-0547">Nucleotide-binding</keyword>
<gene>
    <name evidence="10 12" type="primary">nadD</name>
    <name evidence="12" type="ORF">J8TS2_01710</name>
</gene>
<evidence type="ECO:0000313" key="12">
    <source>
        <dbReference type="EMBL" id="GIN55852.1"/>
    </source>
</evidence>
<reference evidence="12 13" key="1">
    <citation type="submission" date="2021-03" db="EMBL/GenBank/DDBJ databases">
        <title>Antimicrobial resistance genes in bacteria isolated from Japanese honey, and their potential for conferring macrolide and lincosamide resistance in the American foulbrood pathogen Paenibacillus larvae.</title>
        <authorList>
            <person name="Okamoto M."/>
            <person name="Kumagai M."/>
            <person name="Kanamori H."/>
            <person name="Takamatsu D."/>
        </authorList>
    </citation>
    <scope>NUCLEOTIDE SEQUENCE [LARGE SCALE GENOMIC DNA]</scope>
    <source>
        <strain evidence="12 13">J8TS2</strain>
    </source>
</reference>
<comment type="function">
    <text evidence="1 10">Catalyzes the reversible adenylation of nicotinate mononucleotide (NaMN) to nicotinic acid adenine dinucleotide (NaAD).</text>
</comment>
<evidence type="ECO:0000256" key="4">
    <source>
        <dbReference type="ARBA" id="ARBA00022679"/>
    </source>
</evidence>
<keyword evidence="5 10" id="KW-0548">Nucleotidyltransferase</keyword>
<comment type="similarity">
    <text evidence="10">Belongs to the NadD family.</text>
</comment>
<dbReference type="NCBIfam" id="NF000840">
    <property type="entry name" value="PRK00071.1-3"/>
    <property type="match status" value="1"/>
</dbReference>
<feature type="domain" description="Cytidyltransferase-like" evidence="11">
    <location>
        <begin position="8"/>
        <end position="164"/>
    </location>
</feature>
<evidence type="ECO:0000256" key="10">
    <source>
        <dbReference type="HAMAP-Rule" id="MF_00244"/>
    </source>
</evidence>
<proteinExistence type="inferred from homology"/>
<evidence type="ECO:0000256" key="6">
    <source>
        <dbReference type="ARBA" id="ARBA00022741"/>
    </source>
</evidence>
<keyword evidence="3 10" id="KW-0662">Pyridine nucleotide biosynthesis</keyword>
<dbReference type="Proteomes" id="UP000679950">
    <property type="component" value="Unassembled WGS sequence"/>
</dbReference>
<organism evidence="12 13">
    <name type="scientific">Lederbergia ruris</name>
    <dbReference type="NCBI Taxonomy" id="217495"/>
    <lineage>
        <taxon>Bacteria</taxon>
        <taxon>Bacillati</taxon>
        <taxon>Bacillota</taxon>
        <taxon>Bacilli</taxon>
        <taxon>Bacillales</taxon>
        <taxon>Bacillaceae</taxon>
        <taxon>Lederbergia</taxon>
    </lineage>
</organism>
<dbReference type="GO" id="GO:0016779">
    <property type="term" value="F:nucleotidyltransferase activity"/>
    <property type="evidence" value="ECO:0007669"/>
    <property type="project" value="UniProtKB-KW"/>
</dbReference>
<comment type="catalytic activity">
    <reaction evidence="9 10">
        <text>nicotinate beta-D-ribonucleotide + ATP + H(+) = deamido-NAD(+) + diphosphate</text>
        <dbReference type="Rhea" id="RHEA:22860"/>
        <dbReference type="ChEBI" id="CHEBI:15378"/>
        <dbReference type="ChEBI" id="CHEBI:30616"/>
        <dbReference type="ChEBI" id="CHEBI:33019"/>
        <dbReference type="ChEBI" id="CHEBI:57502"/>
        <dbReference type="ChEBI" id="CHEBI:58437"/>
        <dbReference type="EC" id="2.7.7.18"/>
    </reaction>
</comment>
<dbReference type="Gene3D" id="3.40.50.620">
    <property type="entry name" value="HUPs"/>
    <property type="match status" value="1"/>
</dbReference>
<evidence type="ECO:0000313" key="13">
    <source>
        <dbReference type="Proteomes" id="UP000679950"/>
    </source>
</evidence>
<dbReference type="RefSeq" id="WP_212964916.1">
    <property type="nucleotide sequence ID" value="NZ_BORB01000001.1"/>
</dbReference>
<accession>A0ABQ4KD64</accession>
<sequence>MQKQRIGILGGTFDPPHLGHLVIANEVLHTLKLDQIAFMPNQEPPHKVRKSGTTESDRVRMLELAIRDNPFFVIEKIELERQGKSYSLDTIKMLKERNPDVEYYFIIGADMVEYLPKWHGIEELAELVTFIGVNRPDYALESPYPVQYIEVPQMDISSTLIRERCKKSFSIKYLLPDNVIHYIEENGLYES</sequence>
<evidence type="ECO:0000256" key="9">
    <source>
        <dbReference type="ARBA" id="ARBA00048721"/>
    </source>
</evidence>
<dbReference type="SUPFAM" id="SSF52374">
    <property type="entry name" value="Nucleotidylyl transferase"/>
    <property type="match status" value="1"/>
</dbReference>
<dbReference type="NCBIfam" id="NF000841">
    <property type="entry name" value="PRK00071.1-4"/>
    <property type="match status" value="1"/>
</dbReference>
<keyword evidence="13" id="KW-1185">Reference proteome</keyword>
<dbReference type="HAMAP" id="MF_00244">
    <property type="entry name" value="NaMN_adenylyltr"/>
    <property type="match status" value="1"/>
</dbReference>
<keyword evidence="7 10" id="KW-0067">ATP-binding</keyword>
<keyword evidence="4 10" id="KW-0808">Transferase</keyword>
<dbReference type="Pfam" id="PF01467">
    <property type="entry name" value="CTP_transf_like"/>
    <property type="match status" value="1"/>
</dbReference>
<evidence type="ECO:0000256" key="1">
    <source>
        <dbReference type="ARBA" id="ARBA00002324"/>
    </source>
</evidence>
<evidence type="ECO:0000256" key="7">
    <source>
        <dbReference type="ARBA" id="ARBA00022840"/>
    </source>
</evidence>
<dbReference type="InterPro" id="IPR004821">
    <property type="entry name" value="Cyt_trans-like"/>
</dbReference>
<comment type="caution">
    <text evidence="12">The sequence shown here is derived from an EMBL/GenBank/DDBJ whole genome shotgun (WGS) entry which is preliminary data.</text>
</comment>
<dbReference type="EC" id="2.7.7.18" evidence="10"/>
<dbReference type="CDD" id="cd02165">
    <property type="entry name" value="NMNAT"/>
    <property type="match status" value="1"/>
</dbReference>
<evidence type="ECO:0000256" key="5">
    <source>
        <dbReference type="ARBA" id="ARBA00022695"/>
    </source>
</evidence>
<name>A0ABQ4KD64_9BACI</name>